<gene>
    <name evidence="8" type="ORF">J4573_10525</name>
</gene>
<dbReference type="InterPro" id="IPR014284">
    <property type="entry name" value="RNA_pol_sigma-70_dom"/>
</dbReference>
<comment type="caution">
    <text evidence="8">The sequence shown here is derived from an EMBL/GenBank/DDBJ whole genome shotgun (WGS) entry which is preliminary data.</text>
</comment>
<evidence type="ECO:0000313" key="9">
    <source>
        <dbReference type="Proteomes" id="UP000669179"/>
    </source>
</evidence>
<keyword evidence="3" id="KW-0731">Sigma factor</keyword>
<dbReference type="Pfam" id="PF08281">
    <property type="entry name" value="Sigma70_r4_2"/>
    <property type="match status" value="1"/>
</dbReference>
<evidence type="ECO:0000256" key="2">
    <source>
        <dbReference type="ARBA" id="ARBA00023015"/>
    </source>
</evidence>
<reference evidence="8" key="1">
    <citation type="submission" date="2021-03" db="EMBL/GenBank/DDBJ databases">
        <authorList>
            <person name="Kanchanasin P."/>
            <person name="Saeng-In P."/>
            <person name="Phongsopitanun W."/>
            <person name="Yuki M."/>
            <person name="Kudo T."/>
            <person name="Ohkuma M."/>
            <person name="Tanasupawat S."/>
        </authorList>
    </citation>
    <scope>NUCLEOTIDE SEQUENCE</scope>
    <source>
        <strain evidence="8">GKU 128</strain>
    </source>
</reference>
<dbReference type="GO" id="GO:0006352">
    <property type="term" value="P:DNA-templated transcription initiation"/>
    <property type="evidence" value="ECO:0007669"/>
    <property type="project" value="InterPro"/>
</dbReference>
<dbReference type="EMBL" id="JAGEOJ010000004">
    <property type="protein sequence ID" value="MBO2447523.1"/>
    <property type="molecule type" value="Genomic_DNA"/>
</dbReference>
<dbReference type="GO" id="GO:0016987">
    <property type="term" value="F:sigma factor activity"/>
    <property type="evidence" value="ECO:0007669"/>
    <property type="project" value="UniProtKB-KW"/>
</dbReference>
<dbReference type="Gene3D" id="1.10.1740.10">
    <property type="match status" value="1"/>
</dbReference>
<evidence type="ECO:0000259" key="6">
    <source>
        <dbReference type="Pfam" id="PF04542"/>
    </source>
</evidence>
<dbReference type="PANTHER" id="PTHR43133:SF25">
    <property type="entry name" value="RNA POLYMERASE SIGMA FACTOR RFAY-RELATED"/>
    <property type="match status" value="1"/>
</dbReference>
<dbReference type="InterPro" id="IPR013325">
    <property type="entry name" value="RNA_pol_sigma_r2"/>
</dbReference>
<dbReference type="InterPro" id="IPR007627">
    <property type="entry name" value="RNA_pol_sigma70_r2"/>
</dbReference>
<dbReference type="SUPFAM" id="SSF88659">
    <property type="entry name" value="Sigma3 and sigma4 domains of RNA polymerase sigma factors"/>
    <property type="match status" value="1"/>
</dbReference>
<protein>
    <submittedName>
        <fullName evidence="8">Sigma-70 family RNA polymerase sigma factor</fullName>
    </submittedName>
</protein>
<feature type="region of interest" description="Disordered" evidence="5">
    <location>
        <begin position="173"/>
        <end position="194"/>
    </location>
</feature>
<dbReference type="AlphaFoldDB" id="A0A939P8B1"/>
<dbReference type="GO" id="GO:0003677">
    <property type="term" value="F:DNA binding"/>
    <property type="evidence" value="ECO:0007669"/>
    <property type="project" value="InterPro"/>
</dbReference>
<accession>A0A939P8B1</accession>
<dbReference type="InterPro" id="IPR039425">
    <property type="entry name" value="RNA_pol_sigma-70-like"/>
</dbReference>
<organism evidence="8 9">
    <name type="scientific">Actinomadura barringtoniae</name>
    <dbReference type="NCBI Taxonomy" id="1427535"/>
    <lineage>
        <taxon>Bacteria</taxon>
        <taxon>Bacillati</taxon>
        <taxon>Actinomycetota</taxon>
        <taxon>Actinomycetes</taxon>
        <taxon>Streptosporangiales</taxon>
        <taxon>Thermomonosporaceae</taxon>
        <taxon>Actinomadura</taxon>
    </lineage>
</organism>
<dbReference type="SUPFAM" id="SSF88946">
    <property type="entry name" value="Sigma2 domain of RNA polymerase sigma factors"/>
    <property type="match status" value="1"/>
</dbReference>
<evidence type="ECO:0000256" key="1">
    <source>
        <dbReference type="ARBA" id="ARBA00010641"/>
    </source>
</evidence>
<dbReference type="InterPro" id="IPR013249">
    <property type="entry name" value="RNA_pol_sigma70_r4_t2"/>
</dbReference>
<keyword evidence="2" id="KW-0805">Transcription regulation</keyword>
<keyword evidence="4" id="KW-0804">Transcription</keyword>
<dbReference type="InterPro" id="IPR013324">
    <property type="entry name" value="RNA_pol_sigma_r3/r4-like"/>
</dbReference>
<dbReference type="Pfam" id="PF04542">
    <property type="entry name" value="Sigma70_r2"/>
    <property type="match status" value="1"/>
</dbReference>
<dbReference type="Gene3D" id="1.10.10.10">
    <property type="entry name" value="Winged helix-like DNA-binding domain superfamily/Winged helix DNA-binding domain"/>
    <property type="match status" value="1"/>
</dbReference>
<comment type="similarity">
    <text evidence="1">Belongs to the sigma-70 factor family. ECF subfamily.</text>
</comment>
<evidence type="ECO:0000256" key="4">
    <source>
        <dbReference type="ARBA" id="ARBA00023163"/>
    </source>
</evidence>
<dbReference type="Proteomes" id="UP000669179">
    <property type="component" value="Unassembled WGS sequence"/>
</dbReference>
<dbReference type="NCBIfam" id="TIGR02937">
    <property type="entry name" value="sigma70-ECF"/>
    <property type="match status" value="1"/>
</dbReference>
<keyword evidence="9" id="KW-1185">Reference proteome</keyword>
<feature type="domain" description="RNA polymerase sigma factor 70 region 4 type 2" evidence="7">
    <location>
        <begin position="118"/>
        <end position="168"/>
    </location>
</feature>
<evidence type="ECO:0000256" key="5">
    <source>
        <dbReference type="SAM" id="MobiDB-lite"/>
    </source>
</evidence>
<sequence>MPATPKASRPPDDGRRRFEELYAAHRAQILGYALRRTADPQDAADILAETFLVAWRRLEAVPHGTEARLWLYGVARRVLANHHRGARRRSALNLDLADRLRSDLAVHHVPEDPGELASVAEAFRELPEGDRELLALVGWEGLDHGEIATVLGCSRNAVRIRLHRARRRFARELERRGASAPQSRTLATAHGESA</sequence>
<dbReference type="InterPro" id="IPR036388">
    <property type="entry name" value="WH-like_DNA-bd_sf"/>
</dbReference>
<evidence type="ECO:0000313" key="8">
    <source>
        <dbReference type="EMBL" id="MBO2447523.1"/>
    </source>
</evidence>
<name>A0A939P8B1_9ACTN</name>
<evidence type="ECO:0000256" key="3">
    <source>
        <dbReference type="ARBA" id="ARBA00023082"/>
    </source>
</evidence>
<evidence type="ECO:0000259" key="7">
    <source>
        <dbReference type="Pfam" id="PF08281"/>
    </source>
</evidence>
<feature type="domain" description="RNA polymerase sigma-70 region 2" evidence="6">
    <location>
        <begin position="21"/>
        <end position="89"/>
    </location>
</feature>
<dbReference type="RefSeq" id="WP_208255167.1">
    <property type="nucleotide sequence ID" value="NZ_JAGEOJ010000004.1"/>
</dbReference>
<dbReference type="PANTHER" id="PTHR43133">
    <property type="entry name" value="RNA POLYMERASE ECF-TYPE SIGMA FACTO"/>
    <property type="match status" value="1"/>
</dbReference>
<proteinExistence type="inferred from homology"/>